<dbReference type="HOGENOM" id="CLU_3118725_0_0_9"/>
<dbReference type="Proteomes" id="UP000003011">
    <property type="component" value="Unassembled WGS sequence"/>
</dbReference>
<gene>
    <name evidence="1" type="ORF">HMPREF9333_00404</name>
</gene>
<dbReference type="STRING" id="679200.HMPREF9333_00404"/>
<protein>
    <submittedName>
        <fullName evidence="1">Uncharacterized protein</fullName>
    </submittedName>
</protein>
<evidence type="ECO:0000313" key="2">
    <source>
        <dbReference type="Proteomes" id="UP000003011"/>
    </source>
</evidence>
<sequence>MNSKISEVLRIYIISSIKENTDKARKYGIYRYIRTYKKMNGKVDIIWIKL</sequence>
<keyword evidence="2" id="KW-1185">Reference proteome</keyword>
<evidence type="ECO:0000313" key="1">
    <source>
        <dbReference type="EMBL" id="EHI56542.1"/>
    </source>
</evidence>
<dbReference type="EMBL" id="ACZL01000007">
    <property type="protein sequence ID" value="EHI56542.1"/>
    <property type="molecule type" value="Genomic_DNA"/>
</dbReference>
<accession>G5GFR5</accession>
<organism evidence="1 2">
    <name type="scientific">Johnsonella ignava ATCC 51276</name>
    <dbReference type="NCBI Taxonomy" id="679200"/>
    <lineage>
        <taxon>Bacteria</taxon>
        <taxon>Bacillati</taxon>
        <taxon>Bacillota</taxon>
        <taxon>Clostridia</taxon>
        <taxon>Lachnospirales</taxon>
        <taxon>Lachnospiraceae</taxon>
        <taxon>Johnsonella</taxon>
    </lineage>
</organism>
<reference evidence="1 2" key="1">
    <citation type="submission" date="2011-08" db="EMBL/GenBank/DDBJ databases">
        <title>The Genome Sequence of Johnsonella ignava ATCC 51276.</title>
        <authorList>
            <consortium name="The Broad Institute Genome Sequencing Platform"/>
            <person name="Earl A."/>
            <person name="Ward D."/>
            <person name="Feldgarden M."/>
            <person name="Gevers D."/>
            <person name="Izard J."/>
            <person name="Blanton J.M."/>
            <person name="Baranova O.V."/>
            <person name="Dewhirst F.E."/>
            <person name="Young S.K."/>
            <person name="Zeng Q."/>
            <person name="Gargeya S."/>
            <person name="Fitzgerald M."/>
            <person name="Haas B."/>
            <person name="Abouelleil A."/>
            <person name="Alvarado L."/>
            <person name="Arachchi H.M."/>
            <person name="Berlin A."/>
            <person name="Brown A."/>
            <person name="Chapman S.B."/>
            <person name="Chen Z."/>
            <person name="Dunbar C."/>
            <person name="Freedman E."/>
            <person name="Gearin G."/>
            <person name="Gellesch M."/>
            <person name="Goldberg J."/>
            <person name="Griggs A."/>
            <person name="Gujja S."/>
            <person name="Heiman D."/>
            <person name="Howarth C."/>
            <person name="Larson L."/>
            <person name="Lui A."/>
            <person name="MacDonald P.J.P."/>
            <person name="Montmayeur A."/>
            <person name="Murphy C."/>
            <person name="Neiman D."/>
            <person name="Pearson M."/>
            <person name="Priest M."/>
            <person name="Roberts A."/>
            <person name="Saif S."/>
            <person name="Shea T."/>
            <person name="Shenoy N."/>
            <person name="Sisk P."/>
            <person name="Stolte C."/>
            <person name="Sykes S."/>
            <person name="Wortman J."/>
            <person name="Nusbaum C."/>
            <person name="Birren B."/>
        </authorList>
    </citation>
    <scope>NUCLEOTIDE SEQUENCE [LARGE SCALE GENOMIC DNA]</scope>
    <source>
        <strain evidence="1 2">ATCC 51276</strain>
    </source>
</reference>
<proteinExistence type="predicted"/>
<comment type="caution">
    <text evidence="1">The sequence shown here is derived from an EMBL/GenBank/DDBJ whole genome shotgun (WGS) entry which is preliminary data.</text>
</comment>
<dbReference type="AlphaFoldDB" id="G5GFR5"/>
<name>G5GFR5_9FIRM</name>